<dbReference type="RefSeq" id="WP_029636010.1">
    <property type="nucleotide sequence ID" value="NZ_JACJTA010000166.1"/>
</dbReference>
<evidence type="ECO:0000313" key="2">
    <source>
        <dbReference type="Proteomes" id="UP000660380"/>
    </source>
</evidence>
<dbReference type="Proteomes" id="UP000660380">
    <property type="component" value="Unassembled WGS sequence"/>
</dbReference>
<dbReference type="EMBL" id="JACJTA010000166">
    <property type="protein sequence ID" value="MBD2609524.1"/>
    <property type="molecule type" value="Genomic_DNA"/>
</dbReference>
<proteinExistence type="predicted"/>
<organism evidence="1 2">
    <name type="scientific">Scytonema hofmannii FACHB-248</name>
    <dbReference type="NCBI Taxonomy" id="1842502"/>
    <lineage>
        <taxon>Bacteria</taxon>
        <taxon>Bacillati</taxon>
        <taxon>Cyanobacteriota</taxon>
        <taxon>Cyanophyceae</taxon>
        <taxon>Nostocales</taxon>
        <taxon>Scytonemataceae</taxon>
        <taxon>Scytonema</taxon>
    </lineage>
</organism>
<protein>
    <submittedName>
        <fullName evidence="1">Uncharacterized protein</fullName>
    </submittedName>
</protein>
<comment type="caution">
    <text evidence="1">The sequence shown here is derived from an EMBL/GenBank/DDBJ whole genome shotgun (WGS) entry which is preliminary data.</text>
</comment>
<keyword evidence="2" id="KW-1185">Reference proteome</keyword>
<reference evidence="1 2" key="1">
    <citation type="journal article" date="2020" name="ISME J.">
        <title>Comparative genomics reveals insights into cyanobacterial evolution and habitat adaptation.</title>
        <authorList>
            <person name="Chen M.Y."/>
            <person name="Teng W.K."/>
            <person name="Zhao L."/>
            <person name="Hu C.X."/>
            <person name="Zhou Y.K."/>
            <person name="Han B.P."/>
            <person name="Song L.R."/>
            <person name="Shu W.S."/>
        </authorList>
    </citation>
    <scope>NUCLEOTIDE SEQUENCE [LARGE SCALE GENOMIC DNA]</scope>
    <source>
        <strain evidence="1 2">FACHB-248</strain>
    </source>
</reference>
<accession>A0ABR8H1Y3</accession>
<evidence type="ECO:0000313" key="1">
    <source>
        <dbReference type="EMBL" id="MBD2609524.1"/>
    </source>
</evidence>
<name>A0ABR8H1Y3_9CYAN</name>
<sequence length="178" mass="19974">MASRWLKTNCLLASAIAFWLAALSPLPKIGKGISYSLAIVAVVQLVQESRRLMISDARRGALQAMNQELEQVEIALHTQQQEQALYEIYGAPTYTPEVKDELTKSLEHLYTEGSAEQTTSTSTSTSQKMVYLAVKALLESGCNETYIIEKVLKKGGRNWEEGHRMLQELLQLGKQNEW</sequence>
<gene>
    <name evidence="1" type="ORF">H6G81_34810</name>
</gene>